<gene>
    <name evidence="7" type="ORF">SLEP1_g5104</name>
</gene>
<reference evidence="7 8" key="1">
    <citation type="journal article" date="2021" name="Commun. Biol.">
        <title>The genome of Shorea leprosula (Dipterocarpaceae) highlights the ecological relevance of drought in aseasonal tropical rainforests.</title>
        <authorList>
            <person name="Ng K.K.S."/>
            <person name="Kobayashi M.J."/>
            <person name="Fawcett J.A."/>
            <person name="Hatakeyama M."/>
            <person name="Paape T."/>
            <person name="Ng C.H."/>
            <person name="Ang C.C."/>
            <person name="Tnah L.H."/>
            <person name="Lee C.T."/>
            <person name="Nishiyama T."/>
            <person name="Sese J."/>
            <person name="O'Brien M.J."/>
            <person name="Copetti D."/>
            <person name="Mohd Noor M.I."/>
            <person name="Ong R.C."/>
            <person name="Putra M."/>
            <person name="Sireger I.Z."/>
            <person name="Indrioko S."/>
            <person name="Kosugi Y."/>
            <person name="Izuno A."/>
            <person name="Isagi Y."/>
            <person name="Lee S.L."/>
            <person name="Shimizu K.K."/>
        </authorList>
    </citation>
    <scope>NUCLEOTIDE SEQUENCE [LARGE SCALE GENOMIC DNA]</scope>
    <source>
        <strain evidence="7">214</strain>
    </source>
</reference>
<keyword evidence="4" id="KW-0539">Nucleus</keyword>
<keyword evidence="3" id="KW-0804">Transcription</keyword>
<protein>
    <recommendedName>
        <fullName evidence="6">BHLH domain-containing protein</fullName>
    </recommendedName>
</protein>
<feature type="compositionally biased region" description="Acidic residues" evidence="5">
    <location>
        <begin position="416"/>
        <end position="430"/>
    </location>
</feature>
<dbReference type="AlphaFoldDB" id="A0AAV5HWR7"/>
<dbReference type="GO" id="GO:0003700">
    <property type="term" value="F:DNA-binding transcription factor activity"/>
    <property type="evidence" value="ECO:0007669"/>
    <property type="project" value="InterPro"/>
</dbReference>
<dbReference type="SUPFAM" id="SSF47459">
    <property type="entry name" value="HLH, helix-loop-helix DNA-binding domain"/>
    <property type="match status" value="1"/>
</dbReference>
<dbReference type="EMBL" id="BPVZ01000005">
    <property type="protein sequence ID" value="GKU91200.1"/>
    <property type="molecule type" value="Genomic_DNA"/>
</dbReference>
<keyword evidence="8" id="KW-1185">Reference proteome</keyword>
<dbReference type="PANTHER" id="PTHR46807:SF1">
    <property type="entry name" value="TRANSCRIPTION FACTOR PIF3"/>
    <property type="match status" value="1"/>
</dbReference>
<feature type="compositionally biased region" description="Basic and acidic residues" evidence="5">
    <location>
        <begin position="449"/>
        <end position="458"/>
    </location>
</feature>
<feature type="region of interest" description="Disordered" evidence="5">
    <location>
        <begin position="391"/>
        <end position="458"/>
    </location>
</feature>
<dbReference type="InterPro" id="IPR044273">
    <property type="entry name" value="PIF3-like"/>
</dbReference>
<dbReference type="GO" id="GO:0005634">
    <property type="term" value="C:nucleus"/>
    <property type="evidence" value="ECO:0007669"/>
    <property type="project" value="UniProtKB-SubCell"/>
</dbReference>
<dbReference type="CDD" id="cd11445">
    <property type="entry name" value="bHLH_AtPIF_like"/>
    <property type="match status" value="1"/>
</dbReference>
<evidence type="ECO:0000313" key="8">
    <source>
        <dbReference type="Proteomes" id="UP001054252"/>
    </source>
</evidence>
<proteinExistence type="predicted"/>
<dbReference type="Proteomes" id="UP001054252">
    <property type="component" value="Unassembled WGS sequence"/>
</dbReference>
<evidence type="ECO:0000256" key="3">
    <source>
        <dbReference type="ARBA" id="ARBA00023163"/>
    </source>
</evidence>
<dbReference type="InterPro" id="IPR011598">
    <property type="entry name" value="bHLH_dom"/>
</dbReference>
<evidence type="ECO:0000256" key="4">
    <source>
        <dbReference type="ARBA" id="ARBA00023242"/>
    </source>
</evidence>
<feature type="region of interest" description="Disordered" evidence="5">
    <location>
        <begin position="666"/>
        <end position="704"/>
    </location>
</feature>
<comment type="subcellular location">
    <subcellularLocation>
        <location evidence="1">Nucleus</location>
    </subcellularLocation>
</comment>
<dbReference type="Gene3D" id="4.10.280.10">
    <property type="entry name" value="Helix-loop-helix DNA-binding domain"/>
    <property type="match status" value="1"/>
</dbReference>
<evidence type="ECO:0000256" key="2">
    <source>
        <dbReference type="ARBA" id="ARBA00023015"/>
    </source>
</evidence>
<sequence length="704" mass="75276">MAKGKVASSEEKNPSCYTDLSFEPEDDFFELVWENGQILMQGQSSRVKKFSTSSGLLSHCFSSHSPKTRDKDWGNGTSTRMGKFGATNSALNETPISVPSAVMGLTQDDDMVPWLNYPIDQSLEREYYSDFLPDLSGVTVNESSTRNNFASLDRRSDRIPSVKDSRSVSVHNIVNFEQGNVSKVSEPADGEAARGSQLYSIPSPHVKPRSVDRISDGINNVSNHHVVCGGSIGVRTSAGAFEGTKLQKQDPSPPSNGPGLMNFSHFLRPALGKARVQNIGATANVERMRSNEKGSAASSSNLCESTLIDSNSGLWNEKVLLSKPTIMTPKVDAKGSEAKPQEKPSVAELPPAMCQDDILMSDKSPCPVIGEGATRGLPDGEKTIEPAVASSVCSVNGGERISDDPPHNLKRKQGDNEESECASEDAEEESIGVKKSAPTRPGTGSKRSRAAEVHNLSERRRRDRINEKMRALQELIPNCNKVDKASMLDEAIEYLKTLQIQVQIMSMGAGLYMPPMMLPTGMQHMHAAHMARYSPMGVGMGMAMGYGLGLPDMNGGSSACPMVHLPPMHGAPFPGQQMSGLSALQGVAGSNLQSFVLPGQGLPMSVPCAPTPLIPMSGGPLLKSTMGLSSSGIEGPLHNMDSSITLTSKDPMQNINSQAIQITGAGSSMNQTLSQPVTVQDNRQASDVTESIPVRSTDGNDKST</sequence>
<feature type="compositionally biased region" description="Basic and acidic residues" evidence="5">
    <location>
        <begin position="400"/>
        <end position="415"/>
    </location>
</feature>
<dbReference type="PANTHER" id="PTHR46807">
    <property type="entry name" value="TRANSCRIPTION FACTOR PIF3"/>
    <property type="match status" value="1"/>
</dbReference>
<comment type="caution">
    <text evidence="7">The sequence shown here is derived from an EMBL/GenBank/DDBJ whole genome shotgun (WGS) entry which is preliminary data.</text>
</comment>
<organism evidence="7 8">
    <name type="scientific">Rubroshorea leprosula</name>
    <dbReference type="NCBI Taxonomy" id="152421"/>
    <lineage>
        <taxon>Eukaryota</taxon>
        <taxon>Viridiplantae</taxon>
        <taxon>Streptophyta</taxon>
        <taxon>Embryophyta</taxon>
        <taxon>Tracheophyta</taxon>
        <taxon>Spermatophyta</taxon>
        <taxon>Magnoliopsida</taxon>
        <taxon>eudicotyledons</taxon>
        <taxon>Gunneridae</taxon>
        <taxon>Pentapetalae</taxon>
        <taxon>rosids</taxon>
        <taxon>malvids</taxon>
        <taxon>Malvales</taxon>
        <taxon>Dipterocarpaceae</taxon>
        <taxon>Rubroshorea</taxon>
    </lineage>
</organism>
<name>A0AAV5HWR7_9ROSI</name>
<dbReference type="GO" id="GO:0010017">
    <property type="term" value="P:red or far-red light signaling pathway"/>
    <property type="evidence" value="ECO:0007669"/>
    <property type="project" value="UniProtKB-ARBA"/>
</dbReference>
<dbReference type="GO" id="GO:0046983">
    <property type="term" value="F:protein dimerization activity"/>
    <property type="evidence" value="ECO:0007669"/>
    <property type="project" value="InterPro"/>
</dbReference>
<evidence type="ECO:0000313" key="7">
    <source>
        <dbReference type="EMBL" id="GKU91200.1"/>
    </source>
</evidence>
<dbReference type="InterPro" id="IPR047265">
    <property type="entry name" value="PIF1-like_bHLH"/>
</dbReference>
<dbReference type="SMART" id="SM00353">
    <property type="entry name" value="HLH"/>
    <property type="match status" value="1"/>
</dbReference>
<keyword evidence="2" id="KW-0805">Transcription regulation</keyword>
<evidence type="ECO:0000256" key="1">
    <source>
        <dbReference type="ARBA" id="ARBA00004123"/>
    </source>
</evidence>
<evidence type="ECO:0000259" key="6">
    <source>
        <dbReference type="PROSITE" id="PS50888"/>
    </source>
</evidence>
<dbReference type="InterPro" id="IPR036638">
    <property type="entry name" value="HLH_DNA-bd_sf"/>
</dbReference>
<dbReference type="Pfam" id="PF00010">
    <property type="entry name" value="HLH"/>
    <property type="match status" value="1"/>
</dbReference>
<feature type="region of interest" description="Disordered" evidence="5">
    <location>
        <begin position="185"/>
        <end position="207"/>
    </location>
</feature>
<feature type="compositionally biased region" description="Polar residues" evidence="5">
    <location>
        <begin position="666"/>
        <end position="689"/>
    </location>
</feature>
<accession>A0AAV5HWR7</accession>
<evidence type="ECO:0000256" key="5">
    <source>
        <dbReference type="SAM" id="MobiDB-lite"/>
    </source>
</evidence>
<dbReference type="FunFam" id="4.10.280.10:FF:000004">
    <property type="entry name" value="Basic helix-loop-helix transcription factor"/>
    <property type="match status" value="1"/>
</dbReference>
<dbReference type="PROSITE" id="PS50888">
    <property type="entry name" value="BHLH"/>
    <property type="match status" value="1"/>
</dbReference>
<feature type="domain" description="BHLH" evidence="6">
    <location>
        <begin position="449"/>
        <end position="498"/>
    </location>
</feature>